<feature type="transmembrane region" description="Helical" evidence="6">
    <location>
        <begin position="57"/>
        <end position="77"/>
    </location>
</feature>
<dbReference type="InterPro" id="IPR007593">
    <property type="entry name" value="CD225/Dispanin_fam"/>
</dbReference>
<evidence type="ECO:0000313" key="8">
    <source>
        <dbReference type="Proteomes" id="UP000663828"/>
    </source>
</evidence>
<evidence type="ECO:0000256" key="1">
    <source>
        <dbReference type="ARBA" id="ARBA00004370"/>
    </source>
</evidence>
<evidence type="ECO:0000256" key="4">
    <source>
        <dbReference type="ARBA" id="ARBA00022989"/>
    </source>
</evidence>
<organism evidence="7 8">
    <name type="scientific">Adineta ricciae</name>
    <name type="common">Rotifer</name>
    <dbReference type="NCBI Taxonomy" id="249248"/>
    <lineage>
        <taxon>Eukaryota</taxon>
        <taxon>Metazoa</taxon>
        <taxon>Spiralia</taxon>
        <taxon>Gnathifera</taxon>
        <taxon>Rotifera</taxon>
        <taxon>Eurotatoria</taxon>
        <taxon>Bdelloidea</taxon>
        <taxon>Adinetida</taxon>
        <taxon>Adinetidae</taxon>
        <taxon>Adineta</taxon>
    </lineage>
</organism>
<feature type="transmembrane region" description="Helical" evidence="6">
    <location>
        <begin position="98"/>
        <end position="119"/>
    </location>
</feature>
<comment type="similarity">
    <text evidence="2">Belongs to the CD225/Dispanin family.</text>
</comment>
<evidence type="ECO:0000313" key="7">
    <source>
        <dbReference type="EMBL" id="CAF1628834.1"/>
    </source>
</evidence>
<dbReference type="Pfam" id="PF04505">
    <property type="entry name" value="CD225"/>
    <property type="match status" value="1"/>
</dbReference>
<dbReference type="AlphaFoldDB" id="A0A816D5N0"/>
<evidence type="ECO:0000256" key="6">
    <source>
        <dbReference type="SAM" id="Phobius"/>
    </source>
</evidence>
<accession>A0A816D5N0</accession>
<keyword evidence="3 6" id="KW-0812">Transmembrane</keyword>
<gene>
    <name evidence="7" type="ORF">XAT740_LOCUS51296</name>
</gene>
<sequence length="148" mass="17040">MPPEFEQSHTEPHQTEQNQGKMTLGNLAFAIPTNPHPADNESILPRKPLNKIRTWKIWSIFNLIFLPFGLLCCYLSYQVHKFKKKNHYATANKWSKRAFVSNIITTLLMIGVIVAVVMLRYDRHQQNSEIGSNQTLTTGPIIPWQPGR</sequence>
<dbReference type="GO" id="GO:0016020">
    <property type="term" value="C:membrane"/>
    <property type="evidence" value="ECO:0007669"/>
    <property type="project" value="UniProtKB-SubCell"/>
</dbReference>
<keyword evidence="4 6" id="KW-1133">Transmembrane helix</keyword>
<evidence type="ECO:0000256" key="5">
    <source>
        <dbReference type="ARBA" id="ARBA00023136"/>
    </source>
</evidence>
<evidence type="ECO:0000256" key="3">
    <source>
        <dbReference type="ARBA" id="ARBA00022692"/>
    </source>
</evidence>
<reference evidence="7" key="1">
    <citation type="submission" date="2021-02" db="EMBL/GenBank/DDBJ databases">
        <authorList>
            <person name="Nowell W R."/>
        </authorList>
    </citation>
    <scope>NUCLEOTIDE SEQUENCE</scope>
</reference>
<dbReference type="Proteomes" id="UP000663828">
    <property type="component" value="Unassembled WGS sequence"/>
</dbReference>
<protein>
    <submittedName>
        <fullName evidence="7">Uncharacterized protein</fullName>
    </submittedName>
</protein>
<comment type="caution">
    <text evidence="7">The sequence shown here is derived from an EMBL/GenBank/DDBJ whole genome shotgun (WGS) entry which is preliminary data.</text>
</comment>
<keyword evidence="5 6" id="KW-0472">Membrane</keyword>
<proteinExistence type="inferred from homology"/>
<dbReference type="EMBL" id="CAJNOR010008114">
    <property type="protein sequence ID" value="CAF1628834.1"/>
    <property type="molecule type" value="Genomic_DNA"/>
</dbReference>
<comment type="subcellular location">
    <subcellularLocation>
        <location evidence="1">Membrane</location>
    </subcellularLocation>
</comment>
<keyword evidence="8" id="KW-1185">Reference proteome</keyword>
<evidence type="ECO:0000256" key="2">
    <source>
        <dbReference type="ARBA" id="ARBA00006843"/>
    </source>
</evidence>
<name>A0A816D5N0_ADIRI</name>